<sequence length="172" mass="19111">MAKGDIYVKTGSVLTLNCRMSQGPHDLGTVAWFRDNQPVVTSARSENDVDQQPRITVETEWSEALESRLKIFSARVTDSGNYSCVPTTAKRASVIVHVINAMRPRVRIRGPLKSFSEIIDPYARHRYYRKLPARARATTGEHPAAMQHGNTAVGMPTSGAYLLLALIIGQFR</sequence>
<name>A0A8J2HLM3_COTCN</name>
<evidence type="ECO:0000259" key="1">
    <source>
        <dbReference type="PROSITE" id="PS50835"/>
    </source>
</evidence>
<dbReference type="InterPro" id="IPR003599">
    <property type="entry name" value="Ig_sub"/>
</dbReference>
<dbReference type="Proteomes" id="UP000786811">
    <property type="component" value="Unassembled WGS sequence"/>
</dbReference>
<accession>A0A8J2HLM3</accession>
<dbReference type="EMBL" id="CAJNRD030001122">
    <property type="protein sequence ID" value="CAG5101028.1"/>
    <property type="molecule type" value="Genomic_DNA"/>
</dbReference>
<dbReference type="PROSITE" id="PS50835">
    <property type="entry name" value="IG_LIKE"/>
    <property type="match status" value="1"/>
</dbReference>
<feature type="domain" description="Ig-like" evidence="1">
    <location>
        <begin position="1"/>
        <end position="95"/>
    </location>
</feature>
<dbReference type="AlphaFoldDB" id="A0A8J2HLM3"/>
<evidence type="ECO:0000313" key="3">
    <source>
        <dbReference type="Proteomes" id="UP000786811"/>
    </source>
</evidence>
<dbReference type="PANTHER" id="PTHR23279">
    <property type="entry name" value="DEFECTIVE PROBOSCIS EXTENSION RESPONSE DPR -RELATED"/>
    <property type="match status" value="1"/>
</dbReference>
<dbReference type="InterPro" id="IPR013783">
    <property type="entry name" value="Ig-like_fold"/>
</dbReference>
<comment type="caution">
    <text evidence="2">The sequence shown here is derived from an EMBL/GenBank/DDBJ whole genome shotgun (WGS) entry which is preliminary data.</text>
</comment>
<dbReference type="InterPro" id="IPR037448">
    <property type="entry name" value="Zig-8"/>
</dbReference>
<dbReference type="SUPFAM" id="SSF48726">
    <property type="entry name" value="Immunoglobulin"/>
    <property type="match status" value="1"/>
</dbReference>
<proteinExistence type="predicted"/>
<dbReference type="Pfam" id="PF13927">
    <property type="entry name" value="Ig_3"/>
    <property type="match status" value="1"/>
</dbReference>
<feature type="non-terminal residue" evidence="2">
    <location>
        <position position="172"/>
    </location>
</feature>
<evidence type="ECO:0000313" key="2">
    <source>
        <dbReference type="EMBL" id="CAG5101028.1"/>
    </source>
</evidence>
<organism evidence="2 3">
    <name type="scientific">Cotesia congregata</name>
    <name type="common">Parasitoid wasp</name>
    <name type="synonym">Apanteles congregatus</name>
    <dbReference type="NCBI Taxonomy" id="51543"/>
    <lineage>
        <taxon>Eukaryota</taxon>
        <taxon>Metazoa</taxon>
        <taxon>Ecdysozoa</taxon>
        <taxon>Arthropoda</taxon>
        <taxon>Hexapoda</taxon>
        <taxon>Insecta</taxon>
        <taxon>Pterygota</taxon>
        <taxon>Neoptera</taxon>
        <taxon>Endopterygota</taxon>
        <taxon>Hymenoptera</taxon>
        <taxon>Apocrita</taxon>
        <taxon>Ichneumonoidea</taxon>
        <taxon>Braconidae</taxon>
        <taxon>Microgastrinae</taxon>
        <taxon>Cotesia</taxon>
    </lineage>
</organism>
<dbReference type="SMART" id="SM00409">
    <property type="entry name" value="IG"/>
    <property type="match status" value="1"/>
</dbReference>
<protein>
    <recommendedName>
        <fullName evidence="1">Ig-like domain-containing protein</fullName>
    </recommendedName>
</protein>
<dbReference type="PANTHER" id="PTHR23279:SF4">
    <property type="entry name" value="DEFECTIVE PROBOSCIS EXTENSION RESPONSE 2, ISOFORM F-RELATED"/>
    <property type="match status" value="1"/>
</dbReference>
<reference evidence="2" key="1">
    <citation type="submission" date="2021-04" db="EMBL/GenBank/DDBJ databases">
        <authorList>
            <person name="Chebbi M.A.C M."/>
        </authorList>
    </citation>
    <scope>NUCLEOTIDE SEQUENCE</scope>
</reference>
<dbReference type="InterPro" id="IPR007110">
    <property type="entry name" value="Ig-like_dom"/>
</dbReference>
<dbReference type="OrthoDB" id="190835at2759"/>
<dbReference type="GO" id="GO:0050808">
    <property type="term" value="P:synapse organization"/>
    <property type="evidence" value="ECO:0007669"/>
    <property type="project" value="TreeGrafter"/>
</dbReference>
<keyword evidence="3" id="KW-1185">Reference proteome</keyword>
<dbReference type="GO" id="GO:0032589">
    <property type="term" value="C:neuron projection membrane"/>
    <property type="evidence" value="ECO:0007669"/>
    <property type="project" value="TreeGrafter"/>
</dbReference>
<dbReference type="InterPro" id="IPR036179">
    <property type="entry name" value="Ig-like_dom_sf"/>
</dbReference>
<gene>
    <name evidence="2" type="ORF">HICCMSTLAB_LOCUS10101</name>
</gene>
<dbReference type="Gene3D" id="2.60.40.10">
    <property type="entry name" value="Immunoglobulins"/>
    <property type="match status" value="1"/>
</dbReference>